<geneLocation type="plasmid" evidence="2 4">
    <name>unnamed3</name>
</geneLocation>
<sequence length="228" mass="26514">MTDAAALQERPIAVQIGFNKCATLSLTRLFNRSGVNSLHCNWSKGKGRQEKPLYQARIHRNLKAGRPAFEGLEHFSGFFDLELIRPKRHYENFKQFRAIAEAYPQAKFILNTRDKAKWLRSRARHTNGLYLSKNMALYNESEEQVIARWAQDFDSHHANVRTYFADKPGRLVDFDIAADPISKITDFFAPHFQLDPVHWGHAHKTSDKSWAQQEEDRWSSFDFARFGT</sequence>
<dbReference type="EMBL" id="CP081054">
    <property type="protein sequence ID" value="UWQ43730.1"/>
    <property type="molecule type" value="Genomic_DNA"/>
</dbReference>
<keyword evidence="2" id="KW-0614">Plasmid</keyword>
<dbReference type="EMBL" id="CYSR01000032">
    <property type="protein sequence ID" value="CUI01652.1"/>
    <property type="molecule type" value="Genomic_DNA"/>
</dbReference>
<evidence type="ECO:0000313" key="1">
    <source>
        <dbReference type="EMBL" id="CUI01652.1"/>
    </source>
</evidence>
<evidence type="ECO:0000313" key="3">
    <source>
        <dbReference type="Proteomes" id="UP000051326"/>
    </source>
</evidence>
<organism evidence="1 3">
    <name type="scientific">Leisingera aquaemixtae</name>
    <dbReference type="NCBI Taxonomy" id="1396826"/>
    <lineage>
        <taxon>Bacteria</taxon>
        <taxon>Pseudomonadati</taxon>
        <taxon>Pseudomonadota</taxon>
        <taxon>Alphaproteobacteria</taxon>
        <taxon>Rhodobacterales</taxon>
        <taxon>Roseobacteraceae</taxon>
        <taxon>Leisingera</taxon>
    </lineage>
</organism>
<dbReference type="PANTHER" id="PTHR36978:SF4">
    <property type="entry name" value="P-LOOP CONTAINING NUCLEOSIDE TRIPHOSPHATE HYDROLASE PROTEIN"/>
    <property type="match status" value="1"/>
</dbReference>
<keyword evidence="4" id="KW-1185">Reference proteome</keyword>
<evidence type="ECO:0000313" key="2">
    <source>
        <dbReference type="EMBL" id="UWQ43730.1"/>
    </source>
</evidence>
<dbReference type="AlphaFoldDB" id="A0A0P1HDH6"/>
<dbReference type="STRING" id="1396826.PHA8399_03798"/>
<dbReference type="Gene3D" id="3.40.50.300">
    <property type="entry name" value="P-loop containing nucleotide triphosphate hydrolases"/>
    <property type="match status" value="1"/>
</dbReference>
<reference evidence="2" key="2">
    <citation type="submission" date="2021-08" db="EMBL/GenBank/DDBJ databases">
        <authorList>
            <person name="Nwanade C."/>
            <person name="Wang M."/>
            <person name="Masoudi A."/>
            <person name="Yu Z."/>
            <person name="Liu J."/>
        </authorList>
    </citation>
    <scope>NUCLEOTIDE SEQUENCE</scope>
    <source>
        <strain evidence="2">S166</strain>
        <plasmid evidence="2">unnamed3</plasmid>
    </source>
</reference>
<dbReference type="Proteomes" id="UP001058514">
    <property type="component" value="Plasmid unnamed3"/>
</dbReference>
<gene>
    <name evidence="2" type="ORF">K3718_20195</name>
    <name evidence="1" type="ORF">PHA8399_03798</name>
</gene>
<dbReference type="Proteomes" id="UP000051326">
    <property type="component" value="Unassembled WGS sequence"/>
</dbReference>
<proteinExistence type="predicted"/>
<dbReference type="SUPFAM" id="SSF52540">
    <property type="entry name" value="P-loop containing nucleoside triphosphate hydrolases"/>
    <property type="match status" value="1"/>
</dbReference>
<dbReference type="Pfam" id="PF17784">
    <property type="entry name" value="Sulfotransfer_4"/>
    <property type="match status" value="1"/>
</dbReference>
<protein>
    <recommendedName>
        <fullName evidence="5">Sulfotransferase family protein</fullName>
    </recommendedName>
</protein>
<dbReference type="InterPro" id="IPR040632">
    <property type="entry name" value="Sulfotransfer_4"/>
</dbReference>
<dbReference type="PANTHER" id="PTHR36978">
    <property type="entry name" value="P-LOOP CONTAINING NUCLEOTIDE TRIPHOSPHATE HYDROLASE"/>
    <property type="match status" value="1"/>
</dbReference>
<reference evidence="1 3" key="1">
    <citation type="submission" date="2015-09" db="EMBL/GenBank/DDBJ databases">
        <authorList>
            <consortium name="Swine Surveillance"/>
        </authorList>
    </citation>
    <scope>NUCLEOTIDE SEQUENCE [LARGE SCALE GENOMIC DNA]</scope>
    <source>
        <strain evidence="1 3">CECT 8399</strain>
    </source>
</reference>
<accession>A0A0P1HDH6</accession>
<dbReference type="InterPro" id="IPR027417">
    <property type="entry name" value="P-loop_NTPase"/>
</dbReference>
<dbReference type="RefSeq" id="WP_058287648.1">
    <property type="nucleotide sequence ID" value="NZ_CP081054.1"/>
</dbReference>
<name>A0A0P1HDH6_9RHOB</name>
<evidence type="ECO:0008006" key="5">
    <source>
        <dbReference type="Google" id="ProtNLM"/>
    </source>
</evidence>
<evidence type="ECO:0000313" key="4">
    <source>
        <dbReference type="Proteomes" id="UP001058514"/>
    </source>
</evidence>